<feature type="signal peptide" evidence="1">
    <location>
        <begin position="1"/>
        <end position="23"/>
    </location>
</feature>
<protein>
    <recommendedName>
        <fullName evidence="4">Fungal N-terminal domain-containing protein</fullName>
    </recommendedName>
</protein>
<reference evidence="2" key="1">
    <citation type="journal article" date="2023" name="Mol. Phylogenet. Evol.">
        <title>Genome-scale phylogeny and comparative genomics of the fungal order Sordariales.</title>
        <authorList>
            <person name="Hensen N."/>
            <person name="Bonometti L."/>
            <person name="Westerberg I."/>
            <person name="Brannstrom I.O."/>
            <person name="Guillou S."/>
            <person name="Cros-Aarteil S."/>
            <person name="Calhoun S."/>
            <person name="Haridas S."/>
            <person name="Kuo A."/>
            <person name="Mondo S."/>
            <person name="Pangilinan J."/>
            <person name="Riley R."/>
            <person name="LaButti K."/>
            <person name="Andreopoulos B."/>
            <person name="Lipzen A."/>
            <person name="Chen C."/>
            <person name="Yan M."/>
            <person name="Daum C."/>
            <person name="Ng V."/>
            <person name="Clum A."/>
            <person name="Steindorff A."/>
            <person name="Ohm R.A."/>
            <person name="Martin F."/>
            <person name="Silar P."/>
            <person name="Natvig D.O."/>
            <person name="Lalanne C."/>
            <person name="Gautier V."/>
            <person name="Ament-Velasquez S.L."/>
            <person name="Kruys A."/>
            <person name="Hutchinson M.I."/>
            <person name="Powell A.J."/>
            <person name="Barry K."/>
            <person name="Miller A.N."/>
            <person name="Grigoriev I.V."/>
            <person name="Debuchy R."/>
            <person name="Gladieux P."/>
            <person name="Hiltunen Thoren M."/>
            <person name="Johannesson H."/>
        </authorList>
    </citation>
    <scope>NUCLEOTIDE SEQUENCE</scope>
    <source>
        <strain evidence="2">CBS 990.96</strain>
    </source>
</reference>
<gene>
    <name evidence="2" type="ORF">QBC38DRAFT_445356</name>
</gene>
<proteinExistence type="predicted"/>
<dbReference type="AlphaFoldDB" id="A0AAN7BLQ7"/>
<evidence type="ECO:0008006" key="4">
    <source>
        <dbReference type="Google" id="ProtNLM"/>
    </source>
</evidence>
<organism evidence="2 3">
    <name type="scientific">Podospora fimiseda</name>
    <dbReference type="NCBI Taxonomy" id="252190"/>
    <lineage>
        <taxon>Eukaryota</taxon>
        <taxon>Fungi</taxon>
        <taxon>Dikarya</taxon>
        <taxon>Ascomycota</taxon>
        <taxon>Pezizomycotina</taxon>
        <taxon>Sordariomycetes</taxon>
        <taxon>Sordariomycetidae</taxon>
        <taxon>Sordariales</taxon>
        <taxon>Podosporaceae</taxon>
        <taxon>Podospora</taxon>
    </lineage>
</organism>
<reference evidence="2" key="2">
    <citation type="submission" date="2023-05" db="EMBL/GenBank/DDBJ databases">
        <authorList>
            <consortium name="Lawrence Berkeley National Laboratory"/>
            <person name="Steindorff A."/>
            <person name="Hensen N."/>
            <person name="Bonometti L."/>
            <person name="Westerberg I."/>
            <person name="Brannstrom I.O."/>
            <person name="Guillou S."/>
            <person name="Cros-Aarteil S."/>
            <person name="Calhoun S."/>
            <person name="Haridas S."/>
            <person name="Kuo A."/>
            <person name="Mondo S."/>
            <person name="Pangilinan J."/>
            <person name="Riley R."/>
            <person name="Labutti K."/>
            <person name="Andreopoulos B."/>
            <person name="Lipzen A."/>
            <person name="Chen C."/>
            <person name="Yanf M."/>
            <person name="Daum C."/>
            <person name="Ng V."/>
            <person name="Clum A."/>
            <person name="Ohm R."/>
            <person name="Martin F."/>
            <person name="Silar P."/>
            <person name="Natvig D."/>
            <person name="Lalanne C."/>
            <person name="Gautier V."/>
            <person name="Ament-Velasquez S.L."/>
            <person name="Kruys A."/>
            <person name="Hutchinson M.I."/>
            <person name="Powell A.J."/>
            <person name="Barry K."/>
            <person name="Miller A.N."/>
            <person name="Grigoriev I.V."/>
            <person name="Debuchy R."/>
            <person name="Gladieux P."/>
            <person name="Thoren M.H."/>
            <person name="Johannesson H."/>
        </authorList>
    </citation>
    <scope>NUCLEOTIDE SEQUENCE</scope>
    <source>
        <strain evidence="2">CBS 990.96</strain>
    </source>
</reference>
<keyword evidence="3" id="KW-1185">Reference proteome</keyword>
<sequence length="114" mass="12416">MDPASVTSLVATCLSILATTAKAIRGLHDLKSKLDDTVADVGVFLAQISSIQSSVKILHDWLDSDSAPQSLQSNNYLRETIDLALDNPLFVISSIEKHFENINFLTGNYPLVVD</sequence>
<evidence type="ECO:0000313" key="2">
    <source>
        <dbReference type="EMBL" id="KAK4225643.1"/>
    </source>
</evidence>
<comment type="caution">
    <text evidence="2">The sequence shown here is derived from an EMBL/GenBank/DDBJ whole genome shotgun (WGS) entry which is preliminary data.</text>
</comment>
<accession>A0AAN7BLQ7</accession>
<name>A0AAN7BLQ7_9PEZI</name>
<evidence type="ECO:0000256" key="1">
    <source>
        <dbReference type="SAM" id="SignalP"/>
    </source>
</evidence>
<feature type="chain" id="PRO_5042864677" description="Fungal N-terminal domain-containing protein" evidence="1">
    <location>
        <begin position="24"/>
        <end position="114"/>
    </location>
</feature>
<evidence type="ECO:0000313" key="3">
    <source>
        <dbReference type="Proteomes" id="UP001301958"/>
    </source>
</evidence>
<dbReference type="Proteomes" id="UP001301958">
    <property type="component" value="Unassembled WGS sequence"/>
</dbReference>
<keyword evidence="1" id="KW-0732">Signal</keyword>
<dbReference type="EMBL" id="MU865362">
    <property type="protein sequence ID" value="KAK4225643.1"/>
    <property type="molecule type" value="Genomic_DNA"/>
</dbReference>